<protein>
    <submittedName>
        <fullName evidence="2">Uncharacterized protein</fullName>
    </submittedName>
</protein>
<proteinExistence type="predicted"/>
<reference evidence="3" key="1">
    <citation type="submission" date="2016-10" db="EMBL/GenBank/DDBJ databases">
        <authorList>
            <person name="Varghese N."/>
            <person name="Submissions S."/>
        </authorList>
    </citation>
    <scope>NUCLEOTIDE SEQUENCE [LARGE SCALE GENOMIC DNA]</scope>
    <source>
        <strain evidence="3">DSM 44142</strain>
    </source>
</reference>
<evidence type="ECO:0000256" key="1">
    <source>
        <dbReference type="SAM" id="MobiDB-lite"/>
    </source>
</evidence>
<name>A0A1H1H4A1_9ACTN</name>
<gene>
    <name evidence="2" type="ORF">SAMN04489765_3800</name>
</gene>
<feature type="region of interest" description="Disordered" evidence="1">
    <location>
        <begin position="86"/>
        <end position="118"/>
    </location>
</feature>
<dbReference type="Proteomes" id="UP000183053">
    <property type="component" value="Unassembled WGS sequence"/>
</dbReference>
<dbReference type="STRING" id="47312.SAMN04489765_3800"/>
<accession>A0A1H1H4A1</accession>
<evidence type="ECO:0000313" key="2">
    <source>
        <dbReference type="EMBL" id="SDR20201.1"/>
    </source>
</evidence>
<sequence length="118" mass="12748">MFPATTVASLLDVTDAEGRRLTRDVLPEKAVEALTSIYQTQGLPLFGAAVDVCQAAGWSLWDIAAVVGLTKKRVLYAHSKRADQTMHVPGLARRKMPPPRPGIEVTVGPPRRSSPTCL</sequence>
<organism evidence="2 3">
    <name type="scientific">Tsukamurella pulmonis</name>
    <dbReference type="NCBI Taxonomy" id="47312"/>
    <lineage>
        <taxon>Bacteria</taxon>
        <taxon>Bacillati</taxon>
        <taxon>Actinomycetota</taxon>
        <taxon>Actinomycetes</taxon>
        <taxon>Mycobacteriales</taxon>
        <taxon>Tsukamurellaceae</taxon>
        <taxon>Tsukamurella</taxon>
    </lineage>
</organism>
<keyword evidence="3" id="KW-1185">Reference proteome</keyword>
<evidence type="ECO:0000313" key="3">
    <source>
        <dbReference type="Proteomes" id="UP000183053"/>
    </source>
</evidence>
<dbReference type="AlphaFoldDB" id="A0A1H1H4A1"/>
<dbReference type="EMBL" id="FNLF01000002">
    <property type="protein sequence ID" value="SDR20201.1"/>
    <property type="molecule type" value="Genomic_DNA"/>
</dbReference>